<keyword evidence="2" id="KW-0560">Oxidoreductase</keyword>
<reference evidence="3 4" key="1">
    <citation type="submission" date="2023-08" db="EMBL/GenBank/DDBJ databases">
        <title>Implementing the SeqCode for naming new Mesorhizobium species isolated from Vachellia karroo root nodules.</title>
        <authorList>
            <person name="Van Lill M."/>
        </authorList>
    </citation>
    <scope>NUCLEOTIDE SEQUENCE [LARGE SCALE GENOMIC DNA]</scope>
    <source>
        <strain evidence="3 4">MSK 1335</strain>
    </source>
</reference>
<evidence type="ECO:0000313" key="4">
    <source>
        <dbReference type="Proteomes" id="UP001276840"/>
    </source>
</evidence>
<name>A0ABU4ZGH0_9HYPH</name>
<gene>
    <name evidence="3" type="ORF">RFM68_06445</name>
</gene>
<dbReference type="EMBL" id="JAVIJF010000004">
    <property type="protein sequence ID" value="MDX8524137.1"/>
    <property type="molecule type" value="Genomic_DNA"/>
</dbReference>
<dbReference type="Pfam" id="PF13561">
    <property type="entry name" value="adh_short_C2"/>
    <property type="match status" value="1"/>
</dbReference>
<accession>A0ABU4ZGH0</accession>
<dbReference type="PRINTS" id="PR00081">
    <property type="entry name" value="GDHRDH"/>
</dbReference>
<dbReference type="SUPFAM" id="SSF51735">
    <property type="entry name" value="NAD(P)-binding Rossmann-fold domains"/>
    <property type="match status" value="1"/>
</dbReference>
<dbReference type="InterPro" id="IPR036291">
    <property type="entry name" value="NAD(P)-bd_dom_sf"/>
</dbReference>
<dbReference type="Gene3D" id="3.40.50.720">
    <property type="entry name" value="NAD(P)-binding Rossmann-like Domain"/>
    <property type="match status" value="1"/>
</dbReference>
<keyword evidence="4" id="KW-1185">Reference proteome</keyword>
<evidence type="ECO:0000256" key="2">
    <source>
        <dbReference type="ARBA" id="ARBA00023002"/>
    </source>
</evidence>
<evidence type="ECO:0000313" key="3">
    <source>
        <dbReference type="EMBL" id="MDX8524137.1"/>
    </source>
</evidence>
<dbReference type="RefSeq" id="WP_320231879.1">
    <property type="nucleotide sequence ID" value="NZ_JAVIJF010000004.1"/>
</dbReference>
<dbReference type="InterPro" id="IPR051122">
    <property type="entry name" value="SDR_DHRS6-like"/>
</dbReference>
<protein>
    <submittedName>
        <fullName evidence="3">SDR family oxidoreductase</fullName>
    </submittedName>
</protein>
<comment type="similarity">
    <text evidence="1">Belongs to the short-chain dehydrogenases/reductases (SDR) family.</text>
</comment>
<dbReference type="PANTHER" id="PTHR43477">
    <property type="entry name" value="DIHYDROANTICAPSIN 7-DEHYDROGENASE"/>
    <property type="match status" value="1"/>
</dbReference>
<sequence>MPLLLEGKKIVVIGGSSGIGLAIARQAQAQGASLVIIGRDPMKLSNAASKLGGDVQTIGGDAHDHAALESFIAALPEFDHLVSMIGDTMAGGFLQTPLDSMRHVLHSKFWTNLLIARFAAPLVRESGSMTFTSGSGVRAQEAAASYVANEALAAMAQGLGSELGPRVRVNVIAPAFMDTALWRAKPREDIDARIRSYSQINPLRRLGTPEEVASAYIFLMVNTYTTGQVLQIDGGMMLRK</sequence>
<organism evidence="3 4">
    <name type="scientific">Mesorhizobium montanum</name>
    <dbReference type="NCBI Taxonomy" id="3072323"/>
    <lineage>
        <taxon>Bacteria</taxon>
        <taxon>Pseudomonadati</taxon>
        <taxon>Pseudomonadota</taxon>
        <taxon>Alphaproteobacteria</taxon>
        <taxon>Hyphomicrobiales</taxon>
        <taxon>Phyllobacteriaceae</taxon>
        <taxon>Mesorhizobium</taxon>
    </lineage>
</organism>
<evidence type="ECO:0000256" key="1">
    <source>
        <dbReference type="ARBA" id="ARBA00006484"/>
    </source>
</evidence>
<dbReference type="Proteomes" id="UP001276840">
    <property type="component" value="Unassembled WGS sequence"/>
</dbReference>
<dbReference type="InterPro" id="IPR002347">
    <property type="entry name" value="SDR_fam"/>
</dbReference>
<proteinExistence type="inferred from homology"/>
<dbReference type="PANTHER" id="PTHR43477:SF1">
    <property type="entry name" value="DIHYDROANTICAPSIN 7-DEHYDROGENASE"/>
    <property type="match status" value="1"/>
</dbReference>
<comment type="caution">
    <text evidence="3">The sequence shown here is derived from an EMBL/GenBank/DDBJ whole genome shotgun (WGS) entry which is preliminary data.</text>
</comment>